<feature type="repeat" description="ANK" evidence="3">
    <location>
        <begin position="451"/>
        <end position="483"/>
    </location>
</feature>
<dbReference type="InParanoid" id="W3XCZ3"/>
<keyword evidence="2 3" id="KW-0040">ANK repeat</keyword>
<dbReference type="EMBL" id="KI912111">
    <property type="protein sequence ID" value="ETS83930.1"/>
    <property type="molecule type" value="Genomic_DNA"/>
</dbReference>
<feature type="compositionally biased region" description="Basic and acidic residues" evidence="4">
    <location>
        <begin position="26"/>
        <end position="39"/>
    </location>
</feature>
<accession>W3XCZ3</accession>
<dbReference type="HOGENOM" id="CLU_530075_0_0_1"/>
<dbReference type="SMART" id="SM00248">
    <property type="entry name" value="ANK"/>
    <property type="match status" value="6"/>
</dbReference>
<dbReference type="STRING" id="1229662.W3XCZ3"/>
<evidence type="ECO:0000256" key="1">
    <source>
        <dbReference type="ARBA" id="ARBA00022737"/>
    </source>
</evidence>
<dbReference type="Pfam" id="PF12796">
    <property type="entry name" value="Ank_2"/>
    <property type="match status" value="2"/>
</dbReference>
<dbReference type="InterPro" id="IPR036770">
    <property type="entry name" value="Ankyrin_rpt-contain_sf"/>
</dbReference>
<evidence type="ECO:0000256" key="4">
    <source>
        <dbReference type="SAM" id="MobiDB-lite"/>
    </source>
</evidence>
<feature type="region of interest" description="Disordered" evidence="4">
    <location>
        <begin position="1"/>
        <end position="39"/>
    </location>
</feature>
<dbReference type="PROSITE" id="PS50297">
    <property type="entry name" value="ANK_REP_REGION"/>
    <property type="match status" value="4"/>
</dbReference>
<dbReference type="InterPro" id="IPR002110">
    <property type="entry name" value="Ankyrin_rpt"/>
</dbReference>
<feature type="repeat" description="ANK" evidence="3">
    <location>
        <begin position="318"/>
        <end position="350"/>
    </location>
</feature>
<feature type="repeat" description="ANK" evidence="3">
    <location>
        <begin position="416"/>
        <end position="438"/>
    </location>
</feature>
<dbReference type="KEGG" id="pfy:PFICI_05806"/>
<name>W3XCZ3_PESFW</name>
<keyword evidence="6" id="KW-1185">Reference proteome</keyword>
<dbReference type="eggNOG" id="KOG4177">
    <property type="taxonomic scope" value="Eukaryota"/>
</dbReference>
<dbReference type="RefSeq" id="XP_007832578.1">
    <property type="nucleotide sequence ID" value="XM_007834387.1"/>
</dbReference>
<sequence length="514" mass="57450">MDLECSENINLKATKPGLGSEANRASPEETGRPEDKESHDLKECEKWELELSWLQRCADYASRLNTTIKAKEHQHMMFDFSGLEPAVQQRKRMISEEVSRLLQSPSPLVRQAAFSVVSRVISRRFNDYADVEPVESETMLKALLDGCKLSGRLDIELTMRECLLRAMDTRDVVPEDMIDAIRHYIEACKSYMMRIKQLEYLETYVYIDPCEVSFPFNGDARISGLLMRHFPTFSLEGLDIWGNNTLQALIWTADQEDIEQLIPTMDSGDFLSVATKRGPCGYTILHIASIRNISCVIEKASILSRVDINSTIHITDESSWTPLLHAVARGYCGIVRTLLELGADPKAQDNQKRNALHYAAGCGQKDTTRLLLSHYPSLCTATDWHGYTPFHAAINHGHLEVAKMFASTSGTVLLVDEGTPLHIASMKGHVPLISWLLDERDAGTIDWKDAFGRTPLSLAARSGNLDAVNLLLSRGADFTIADENGNTPCEVARIYGYHDIVSVLERVSIPAHGQ</sequence>
<dbReference type="SUPFAM" id="SSF48403">
    <property type="entry name" value="Ankyrin repeat"/>
    <property type="match status" value="1"/>
</dbReference>
<evidence type="ECO:0000313" key="6">
    <source>
        <dbReference type="Proteomes" id="UP000030651"/>
    </source>
</evidence>
<evidence type="ECO:0000256" key="2">
    <source>
        <dbReference type="ARBA" id="ARBA00023043"/>
    </source>
</evidence>
<dbReference type="AlphaFoldDB" id="W3XCZ3"/>
<dbReference type="Gene3D" id="1.25.40.20">
    <property type="entry name" value="Ankyrin repeat-containing domain"/>
    <property type="match status" value="2"/>
</dbReference>
<dbReference type="OrthoDB" id="194358at2759"/>
<dbReference type="PROSITE" id="PS50088">
    <property type="entry name" value="ANK_REPEAT"/>
    <property type="match status" value="4"/>
</dbReference>
<reference evidence="6" key="1">
    <citation type="journal article" date="2015" name="BMC Genomics">
        <title>Genomic and transcriptomic analysis of the endophytic fungus Pestalotiopsis fici reveals its lifestyle and high potential for synthesis of natural products.</title>
        <authorList>
            <person name="Wang X."/>
            <person name="Zhang X."/>
            <person name="Liu L."/>
            <person name="Xiang M."/>
            <person name="Wang W."/>
            <person name="Sun X."/>
            <person name="Che Y."/>
            <person name="Guo L."/>
            <person name="Liu G."/>
            <person name="Guo L."/>
            <person name="Wang C."/>
            <person name="Yin W.B."/>
            <person name="Stadler M."/>
            <person name="Zhang X."/>
            <person name="Liu X."/>
        </authorList>
    </citation>
    <scope>NUCLEOTIDE SEQUENCE [LARGE SCALE GENOMIC DNA]</scope>
    <source>
        <strain evidence="6">W106-1 / CGMCC3.15140</strain>
    </source>
</reference>
<keyword evidence="1" id="KW-0677">Repeat</keyword>
<proteinExistence type="predicted"/>
<dbReference type="PRINTS" id="PR01415">
    <property type="entry name" value="ANKYRIN"/>
</dbReference>
<dbReference type="PANTHER" id="PTHR24198:SF193">
    <property type="match status" value="1"/>
</dbReference>
<dbReference type="PANTHER" id="PTHR24198">
    <property type="entry name" value="ANKYRIN REPEAT AND PROTEIN KINASE DOMAIN-CONTAINING PROTEIN"/>
    <property type="match status" value="1"/>
</dbReference>
<organism evidence="5 6">
    <name type="scientific">Pestalotiopsis fici (strain W106-1 / CGMCC3.15140)</name>
    <dbReference type="NCBI Taxonomy" id="1229662"/>
    <lineage>
        <taxon>Eukaryota</taxon>
        <taxon>Fungi</taxon>
        <taxon>Dikarya</taxon>
        <taxon>Ascomycota</taxon>
        <taxon>Pezizomycotina</taxon>
        <taxon>Sordariomycetes</taxon>
        <taxon>Xylariomycetidae</taxon>
        <taxon>Amphisphaeriales</taxon>
        <taxon>Sporocadaceae</taxon>
        <taxon>Pestalotiopsis</taxon>
    </lineage>
</organism>
<feature type="repeat" description="ANK" evidence="3">
    <location>
        <begin position="385"/>
        <end position="417"/>
    </location>
</feature>
<gene>
    <name evidence="5" type="ORF">PFICI_05806</name>
</gene>
<dbReference type="GeneID" id="19270819"/>
<dbReference type="Proteomes" id="UP000030651">
    <property type="component" value="Unassembled WGS sequence"/>
</dbReference>
<evidence type="ECO:0000313" key="5">
    <source>
        <dbReference type="EMBL" id="ETS83930.1"/>
    </source>
</evidence>
<protein>
    <submittedName>
        <fullName evidence="5">Uncharacterized protein</fullName>
    </submittedName>
</protein>
<evidence type="ECO:0000256" key="3">
    <source>
        <dbReference type="PROSITE-ProRule" id="PRU00023"/>
    </source>
</evidence>